<dbReference type="KEGG" id="ptm:GSPATT00013075001"/>
<evidence type="ECO:0000259" key="2">
    <source>
        <dbReference type="PROSITE" id="PS51294"/>
    </source>
</evidence>
<reference evidence="3 4" key="1">
    <citation type="journal article" date="2006" name="Nature">
        <title>Global trends of whole-genome duplications revealed by the ciliate Paramecium tetraurelia.</title>
        <authorList>
            <consortium name="Genoscope"/>
            <person name="Aury J.-M."/>
            <person name="Jaillon O."/>
            <person name="Duret L."/>
            <person name="Noel B."/>
            <person name="Jubin C."/>
            <person name="Porcel B.M."/>
            <person name="Segurens B."/>
            <person name="Daubin V."/>
            <person name="Anthouard V."/>
            <person name="Aiach N."/>
            <person name="Arnaiz O."/>
            <person name="Billaut A."/>
            <person name="Beisson J."/>
            <person name="Blanc I."/>
            <person name="Bouhouche K."/>
            <person name="Camara F."/>
            <person name="Duharcourt S."/>
            <person name="Guigo R."/>
            <person name="Gogendeau D."/>
            <person name="Katinka M."/>
            <person name="Keller A.-M."/>
            <person name="Kissmehl R."/>
            <person name="Klotz C."/>
            <person name="Koll F."/>
            <person name="Le Moue A."/>
            <person name="Lepere C."/>
            <person name="Malinsky S."/>
            <person name="Nowacki M."/>
            <person name="Nowak J.K."/>
            <person name="Plattner H."/>
            <person name="Poulain J."/>
            <person name="Ruiz F."/>
            <person name="Serrano V."/>
            <person name="Zagulski M."/>
            <person name="Dessen P."/>
            <person name="Betermier M."/>
            <person name="Weissenbach J."/>
            <person name="Scarpelli C."/>
            <person name="Schachter V."/>
            <person name="Sperling L."/>
            <person name="Meyer E."/>
            <person name="Cohen J."/>
            <person name="Wincker P."/>
        </authorList>
    </citation>
    <scope>NUCLEOTIDE SEQUENCE [LARGE SCALE GENOMIC DNA]</scope>
    <source>
        <strain evidence="3 4">Stock d4-2</strain>
    </source>
</reference>
<dbReference type="GeneID" id="5030769"/>
<proteinExistence type="predicted"/>
<dbReference type="eggNOG" id="KOG0048">
    <property type="taxonomic scope" value="Eukaryota"/>
</dbReference>
<feature type="domain" description="HTH myb-type" evidence="2">
    <location>
        <begin position="4"/>
        <end position="51"/>
    </location>
</feature>
<gene>
    <name evidence="3" type="ORF">GSPATT00013075001</name>
</gene>
<dbReference type="AlphaFoldDB" id="A0D3H0"/>
<evidence type="ECO:0000313" key="3">
    <source>
        <dbReference type="EMBL" id="CAK77587.1"/>
    </source>
</evidence>
<dbReference type="SUPFAM" id="SSF46689">
    <property type="entry name" value="Homeodomain-like"/>
    <property type="match status" value="1"/>
</dbReference>
<dbReference type="Proteomes" id="UP000000600">
    <property type="component" value="Unassembled WGS sequence"/>
</dbReference>
<dbReference type="HOGENOM" id="CLU_067227_0_0_1"/>
<evidence type="ECO:0008006" key="5">
    <source>
        <dbReference type="Google" id="ProtNLM"/>
    </source>
</evidence>
<feature type="domain" description="Myb-like" evidence="1">
    <location>
        <begin position="64"/>
        <end position="114"/>
    </location>
</feature>
<keyword evidence="4" id="KW-1185">Reference proteome</keyword>
<dbReference type="CDD" id="cd00167">
    <property type="entry name" value="SANT"/>
    <property type="match status" value="2"/>
</dbReference>
<dbReference type="PROSITE" id="PS51294">
    <property type="entry name" value="HTH_MYB"/>
    <property type="match status" value="2"/>
</dbReference>
<dbReference type="RefSeq" id="XP_001444984.1">
    <property type="nucleotide sequence ID" value="XM_001444947.1"/>
</dbReference>
<organism evidence="3 4">
    <name type="scientific">Paramecium tetraurelia</name>
    <dbReference type="NCBI Taxonomy" id="5888"/>
    <lineage>
        <taxon>Eukaryota</taxon>
        <taxon>Sar</taxon>
        <taxon>Alveolata</taxon>
        <taxon>Ciliophora</taxon>
        <taxon>Intramacronucleata</taxon>
        <taxon>Oligohymenophorea</taxon>
        <taxon>Peniculida</taxon>
        <taxon>Parameciidae</taxon>
        <taxon>Paramecium</taxon>
    </lineage>
</organism>
<name>A0D3H0_PARTE</name>
<dbReference type="InterPro" id="IPR050560">
    <property type="entry name" value="MYB_TF"/>
</dbReference>
<evidence type="ECO:0000313" key="4">
    <source>
        <dbReference type="Proteomes" id="UP000000600"/>
    </source>
</evidence>
<dbReference type="InterPro" id="IPR017930">
    <property type="entry name" value="Myb_dom"/>
</dbReference>
<sequence>MQSKQSETRQSWSYQEDKLLLELIKLHGCTSWNHIARELQSLGKNPLKVRSSAACRERYQNILNPDLNKSNWTQEEEENLFNLQLSCGNSWARIAAQMPGRSDLLCKNYFYATLRKVLRRLSKAVGLDQSSDLLKQIKPSVLGVIYSRDNSFKRFNIDEKMKTEFQQLIKQYRYKEKEELKQLQESDVVYIKSMLNQLFVMNNNYMTQMKNYSSRKNSQQDVFVAENNSKLTIPNNVTVQNQKISKLESKLLNAKNLKLDSQYEFDQPKTNVQNVQQENQSIQVYQNLNQNHSEFSSINQFQVKIISIQGSFCAPQPVFIFCIQQNLISQPMQSIQPYYIPQYLTYPQPHPMIKQEFLQMM</sequence>
<dbReference type="STRING" id="5888.A0D3H0"/>
<dbReference type="InterPro" id="IPR009057">
    <property type="entry name" value="Homeodomain-like_sf"/>
</dbReference>
<dbReference type="InterPro" id="IPR001005">
    <property type="entry name" value="SANT/Myb"/>
</dbReference>
<evidence type="ECO:0000259" key="1">
    <source>
        <dbReference type="PROSITE" id="PS50090"/>
    </source>
</evidence>
<accession>A0D3H0</accession>
<dbReference type="InParanoid" id="A0D3H0"/>
<feature type="domain" description="Myb-like" evidence="1">
    <location>
        <begin position="4"/>
        <end position="63"/>
    </location>
</feature>
<dbReference type="GO" id="GO:0000981">
    <property type="term" value="F:DNA-binding transcription factor activity, RNA polymerase II-specific"/>
    <property type="evidence" value="ECO:0000318"/>
    <property type="project" value="GO_Central"/>
</dbReference>
<dbReference type="SMART" id="SM00717">
    <property type="entry name" value="SANT"/>
    <property type="match status" value="2"/>
</dbReference>
<dbReference type="OrthoDB" id="304122at2759"/>
<dbReference type="PANTHER" id="PTHR45614">
    <property type="entry name" value="MYB PROTEIN-RELATED"/>
    <property type="match status" value="1"/>
</dbReference>
<dbReference type="GO" id="GO:0006355">
    <property type="term" value="P:regulation of DNA-templated transcription"/>
    <property type="evidence" value="ECO:0000318"/>
    <property type="project" value="GO_Central"/>
</dbReference>
<dbReference type="OMA" id="GSFCAPQ"/>
<dbReference type="Pfam" id="PF13921">
    <property type="entry name" value="Myb_DNA-bind_6"/>
    <property type="match status" value="1"/>
</dbReference>
<protein>
    <recommendedName>
        <fullName evidence="5">Myb-like DNA-binding domain protein</fullName>
    </recommendedName>
</protein>
<dbReference type="GO" id="GO:0000978">
    <property type="term" value="F:RNA polymerase II cis-regulatory region sequence-specific DNA binding"/>
    <property type="evidence" value="ECO:0000318"/>
    <property type="project" value="GO_Central"/>
</dbReference>
<dbReference type="PROSITE" id="PS50090">
    <property type="entry name" value="MYB_LIKE"/>
    <property type="match status" value="2"/>
</dbReference>
<dbReference type="EMBL" id="CT868274">
    <property type="protein sequence ID" value="CAK77587.1"/>
    <property type="molecule type" value="Genomic_DNA"/>
</dbReference>
<feature type="domain" description="HTH myb-type" evidence="2">
    <location>
        <begin position="64"/>
        <end position="118"/>
    </location>
</feature>
<dbReference type="Gene3D" id="1.10.10.60">
    <property type="entry name" value="Homeodomain-like"/>
    <property type="match status" value="2"/>
</dbReference>
<dbReference type="PANTHER" id="PTHR45614:SF274">
    <property type="entry name" value="MYB-LIKE DNA-BINDING PROTEIN"/>
    <property type="match status" value="1"/>
</dbReference>
<dbReference type="GO" id="GO:0005634">
    <property type="term" value="C:nucleus"/>
    <property type="evidence" value="ECO:0000318"/>
    <property type="project" value="GO_Central"/>
</dbReference>